<dbReference type="Pfam" id="PF00644">
    <property type="entry name" value="PARP"/>
    <property type="match status" value="1"/>
</dbReference>
<dbReference type="SUPFAM" id="SSF47587">
    <property type="entry name" value="Domain of poly(ADP-ribose) polymerase"/>
    <property type="match status" value="1"/>
</dbReference>
<dbReference type="GO" id="GO:1990404">
    <property type="term" value="F:NAD+-protein mono-ADP-ribosyltransferase activity"/>
    <property type="evidence" value="ECO:0007669"/>
    <property type="project" value="TreeGrafter"/>
</dbReference>
<dbReference type="GO" id="GO:0016779">
    <property type="term" value="F:nucleotidyltransferase activity"/>
    <property type="evidence" value="ECO:0007669"/>
    <property type="project" value="UniProtKB-KW"/>
</dbReference>
<keyword evidence="6" id="KW-0539">Nucleus</keyword>
<reference evidence="10 11" key="1">
    <citation type="submission" date="2022-01" db="EMBL/GenBank/DDBJ databases">
        <authorList>
            <person name="Xiong W."/>
            <person name="Schranz E."/>
        </authorList>
    </citation>
    <scope>NUCLEOTIDE SEQUENCE [LARGE SCALE GENOMIC DNA]</scope>
</reference>
<dbReference type="GO" id="GO:0003950">
    <property type="term" value="F:NAD+ poly-ADP-ribosyltransferase activity"/>
    <property type="evidence" value="ECO:0007669"/>
    <property type="project" value="UniProtKB-UniRule"/>
</dbReference>
<gene>
    <name evidence="10" type="ORF">LVIROSA_LOCUS38096</name>
</gene>
<dbReference type="SUPFAM" id="SSF56399">
    <property type="entry name" value="ADP-ribosylation"/>
    <property type="match status" value="1"/>
</dbReference>
<dbReference type="Gene3D" id="3.90.228.10">
    <property type="match status" value="1"/>
</dbReference>
<feature type="domain" description="PARP alpha-helical" evidence="9">
    <location>
        <begin position="47"/>
        <end position="190"/>
    </location>
</feature>
<dbReference type="InterPro" id="IPR004102">
    <property type="entry name" value="Poly(ADP-ribose)pol_reg_dom"/>
</dbReference>
<evidence type="ECO:0000256" key="1">
    <source>
        <dbReference type="ARBA" id="ARBA00004123"/>
    </source>
</evidence>
<sequence length="298" mass="33753">MCCLCYDVSTYCLGDEASSSFTCQGTSLFPSSFTSQHGHNPERTPWMPQLAPASEELMKILFNVETYKAAMMEFEINMAKMPLGKLSKSNIQKVIPSVHPHVIKDEDDFKLKVKMLETLQDIEIASRLLGFDVDNDDSLDDKYKKLQCEMVPLPHDSEDYQLVEKYLQTTHAPTYMDWALELEEVFTVERQGEFDKFVPYKNKLKNKILLWHASGDCTNAGTGRRKLGFLIIPSWQVKFERVGENGSLGCRELDAAEDCDLDCDEAANSSVFPLRVGMRGISGIWVLFDLAVYSSRLG</sequence>
<feature type="domain" description="PARP catalytic" evidence="8">
    <location>
        <begin position="137"/>
        <end position="298"/>
    </location>
</feature>
<protein>
    <recommendedName>
        <fullName evidence="7">Poly [ADP-ribose] polymerase</fullName>
        <shortName evidence="7">PARP</shortName>
        <ecNumber evidence="7">2.4.2.-</ecNumber>
    </recommendedName>
</protein>
<dbReference type="GO" id="GO:0005730">
    <property type="term" value="C:nucleolus"/>
    <property type="evidence" value="ECO:0007669"/>
    <property type="project" value="TreeGrafter"/>
</dbReference>
<keyword evidence="2 7" id="KW-0328">Glycosyltransferase</keyword>
<keyword evidence="5 7" id="KW-0520">NAD</keyword>
<dbReference type="PROSITE" id="PS51060">
    <property type="entry name" value="PARP_ALPHA_HD"/>
    <property type="match status" value="1"/>
</dbReference>
<comment type="caution">
    <text evidence="10">The sequence shown here is derived from an EMBL/GenBank/DDBJ whole genome shotgun (WGS) entry which is preliminary data.</text>
</comment>
<dbReference type="InterPro" id="IPR050800">
    <property type="entry name" value="ARTD/PARP"/>
</dbReference>
<evidence type="ECO:0000256" key="2">
    <source>
        <dbReference type="ARBA" id="ARBA00022676"/>
    </source>
</evidence>
<dbReference type="Gene3D" id="1.20.142.10">
    <property type="entry name" value="Poly(ADP-ribose) polymerase, regulatory domain"/>
    <property type="match status" value="2"/>
</dbReference>
<proteinExistence type="predicted"/>
<keyword evidence="4" id="KW-0548">Nucleotidyltransferase</keyword>
<evidence type="ECO:0000313" key="11">
    <source>
        <dbReference type="Proteomes" id="UP001157418"/>
    </source>
</evidence>
<evidence type="ECO:0000259" key="9">
    <source>
        <dbReference type="PROSITE" id="PS51060"/>
    </source>
</evidence>
<dbReference type="PROSITE" id="PS51059">
    <property type="entry name" value="PARP_CATALYTIC"/>
    <property type="match status" value="1"/>
</dbReference>
<dbReference type="AlphaFoldDB" id="A0AAU9PSQ8"/>
<dbReference type="Pfam" id="PF02877">
    <property type="entry name" value="PARP_reg"/>
    <property type="match status" value="1"/>
</dbReference>
<evidence type="ECO:0000256" key="6">
    <source>
        <dbReference type="ARBA" id="ARBA00023242"/>
    </source>
</evidence>
<evidence type="ECO:0000256" key="7">
    <source>
        <dbReference type="RuleBase" id="RU362114"/>
    </source>
</evidence>
<keyword evidence="3 7" id="KW-0808">Transferase</keyword>
<keyword evidence="11" id="KW-1185">Reference proteome</keyword>
<evidence type="ECO:0000256" key="3">
    <source>
        <dbReference type="ARBA" id="ARBA00022679"/>
    </source>
</evidence>
<dbReference type="EC" id="2.4.2.-" evidence="7"/>
<organism evidence="10 11">
    <name type="scientific">Lactuca virosa</name>
    <dbReference type="NCBI Taxonomy" id="75947"/>
    <lineage>
        <taxon>Eukaryota</taxon>
        <taxon>Viridiplantae</taxon>
        <taxon>Streptophyta</taxon>
        <taxon>Embryophyta</taxon>
        <taxon>Tracheophyta</taxon>
        <taxon>Spermatophyta</taxon>
        <taxon>Magnoliopsida</taxon>
        <taxon>eudicotyledons</taxon>
        <taxon>Gunneridae</taxon>
        <taxon>Pentapetalae</taxon>
        <taxon>asterids</taxon>
        <taxon>campanulids</taxon>
        <taxon>Asterales</taxon>
        <taxon>Asteraceae</taxon>
        <taxon>Cichorioideae</taxon>
        <taxon>Cichorieae</taxon>
        <taxon>Lactucinae</taxon>
        <taxon>Lactuca</taxon>
    </lineage>
</organism>
<evidence type="ECO:0000313" key="10">
    <source>
        <dbReference type="EMBL" id="CAH1452809.1"/>
    </source>
</evidence>
<dbReference type="InterPro" id="IPR036616">
    <property type="entry name" value="Poly(ADP-ribose)pol_reg_dom_sf"/>
</dbReference>
<dbReference type="InterPro" id="IPR012317">
    <property type="entry name" value="Poly(ADP-ribose)pol_cat_dom"/>
</dbReference>
<dbReference type="Proteomes" id="UP001157418">
    <property type="component" value="Unassembled WGS sequence"/>
</dbReference>
<dbReference type="EMBL" id="CAKMRJ010005745">
    <property type="protein sequence ID" value="CAH1452809.1"/>
    <property type="molecule type" value="Genomic_DNA"/>
</dbReference>
<accession>A0AAU9PSQ8</accession>
<name>A0AAU9PSQ8_9ASTR</name>
<evidence type="ECO:0000256" key="5">
    <source>
        <dbReference type="ARBA" id="ARBA00023027"/>
    </source>
</evidence>
<evidence type="ECO:0000259" key="8">
    <source>
        <dbReference type="PROSITE" id="PS51059"/>
    </source>
</evidence>
<dbReference type="PANTHER" id="PTHR10459:SF80">
    <property type="entry name" value="POLY [ADP-RIBOSE] POLYMERASE 1"/>
    <property type="match status" value="1"/>
</dbReference>
<comment type="subcellular location">
    <subcellularLocation>
        <location evidence="1">Nucleus</location>
    </subcellularLocation>
</comment>
<dbReference type="GO" id="GO:0006302">
    <property type="term" value="P:double-strand break repair"/>
    <property type="evidence" value="ECO:0007669"/>
    <property type="project" value="TreeGrafter"/>
</dbReference>
<dbReference type="GO" id="GO:0070212">
    <property type="term" value="P:protein poly-ADP-ribosylation"/>
    <property type="evidence" value="ECO:0007669"/>
    <property type="project" value="TreeGrafter"/>
</dbReference>
<evidence type="ECO:0000256" key="4">
    <source>
        <dbReference type="ARBA" id="ARBA00022695"/>
    </source>
</evidence>
<dbReference type="PANTHER" id="PTHR10459">
    <property type="entry name" value="DNA LIGASE"/>
    <property type="match status" value="1"/>
</dbReference>